<proteinExistence type="predicted"/>
<name>A0A0K2TKS8_LEPSM</name>
<organism evidence="1">
    <name type="scientific">Lepeophtheirus salmonis</name>
    <name type="common">Salmon louse</name>
    <name type="synonym">Caligus salmonis</name>
    <dbReference type="NCBI Taxonomy" id="72036"/>
    <lineage>
        <taxon>Eukaryota</taxon>
        <taxon>Metazoa</taxon>
        <taxon>Ecdysozoa</taxon>
        <taxon>Arthropoda</taxon>
        <taxon>Crustacea</taxon>
        <taxon>Multicrustacea</taxon>
        <taxon>Hexanauplia</taxon>
        <taxon>Copepoda</taxon>
        <taxon>Siphonostomatoida</taxon>
        <taxon>Caligidae</taxon>
        <taxon>Lepeophtheirus</taxon>
    </lineage>
</organism>
<protein>
    <submittedName>
        <fullName evidence="1">Uncharacterized protein</fullName>
    </submittedName>
</protein>
<sequence>MILFKLNISKIMIQNSLNGKNICLNGHNNGGSSFGWFATSLSDTIFFT</sequence>
<accession>A0A0K2TKS8</accession>
<evidence type="ECO:0000313" key="1">
    <source>
        <dbReference type="EMBL" id="CDW26653.1"/>
    </source>
</evidence>
<dbReference type="AlphaFoldDB" id="A0A0K2TKS8"/>
<reference evidence="1" key="1">
    <citation type="submission" date="2014-05" db="EMBL/GenBank/DDBJ databases">
        <authorList>
            <person name="Chronopoulou M."/>
        </authorList>
    </citation>
    <scope>NUCLEOTIDE SEQUENCE</scope>
    <source>
        <tissue evidence="1">Whole organism</tissue>
    </source>
</reference>
<dbReference type="EMBL" id="HACA01009292">
    <property type="protein sequence ID" value="CDW26653.1"/>
    <property type="molecule type" value="Transcribed_RNA"/>
</dbReference>